<dbReference type="EMBL" id="JABSTV010001248">
    <property type="protein sequence ID" value="KAH7967777.1"/>
    <property type="molecule type" value="Genomic_DNA"/>
</dbReference>
<protein>
    <submittedName>
        <fullName evidence="2">Uncharacterized protein</fullName>
    </submittedName>
</protein>
<comment type="caution">
    <text evidence="2">The sequence shown here is derived from an EMBL/GenBank/DDBJ whole genome shotgun (WGS) entry which is preliminary data.</text>
</comment>
<dbReference type="VEuPathDB" id="VectorBase:RSAN_045133"/>
<accession>A0A9D4Q4H4</accession>
<proteinExistence type="predicted"/>
<evidence type="ECO:0000313" key="3">
    <source>
        <dbReference type="Proteomes" id="UP000821837"/>
    </source>
</evidence>
<gene>
    <name evidence="2" type="ORF">HPB52_002345</name>
</gene>
<sequence length="174" mass="20142">MFQPAEAWQPQFDPPLPPFRTYNLESWFEEFAAALELNGIWLQAFMFEVLEYHLPRDLKRSLTYFAWRPRPYDDLRDAPITTGYTCDGDHPPAPISCDASNARLLALRRPLHLNHPHHRQHQRIPLLGSLPRATHNHRGPRPLHGSQCRPPELARGKEDTSAAGAFPNCWPRRQ</sequence>
<evidence type="ECO:0000313" key="2">
    <source>
        <dbReference type="EMBL" id="KAH7967777.1"/>
    </source>
</evidence>
<feature type="region of interest" description="Disordered" evidence="1">
    <location>
        <begin position="134"/>
        <end position="174"/>
    </location>
</feature>
<reference evidence="2" key="2">
    <citation type="submission" date="2021-09" db="EMBL/GenBank/DDBJ databases">
        <authorList>
            <person name="Jia N."/>
            <person name="Wang J."/>
            <person name="Shi W."/>
            <person name="Du L."/>
            <person name="Sun Y."/>
            <person name="Zhan W."/>
            <person name="Jiang J."/>
            <person name="Wang Q."/>
            <person name="Zhang B."/>
            <person name="Ji P."/>
            <person name="Sakyi L.B."/>
            <person name="Cui X."/>
            <person name="Yuan T."/>
            <person name="Jiang B."/>
            <person name="Yang W."/>
            <person name="Lam T.T.-Y."/>
            <person name="Chang Q."/>
            <person name="Ding S."/>
            <person name="Wang X."/>
            <person name="Zhu J."/>
            <person name="Ruan X."/>
            <person name="Zhao L."/>
            <person name="Wei J."/>
            <person name="Que T."/>
            <person name="Du C."/>
            <person name="Cheng J."/>
            <person name="Dai P."/>
            <person name="Han X."/>
            <person name="Huang E."/>
            <person name="Gao Y."/>
            <person name="Liu J."/>
            <person name="Shao H."/>
            <person name="Ye R."/>
            <person name="Li L."/>
            <person name="Wei W."/>
            <person name="Wang X."/>
            <person name="Wang C."/>
            <person name="Huo Q."/>
            <person name="Li W."/>
            <person name="Guo W."/>
            <person name="Chen H."/>
            <person name="Chen S."/>
            <person name="Zhou L."/>
            <person name="Zhou L."/>
            <person name="Ni X."/>
            <person name="Tian J."/>
            <person name="Zhou Y."/>
            <person name="Sheng Y."/>
            <person name="Liu T."/>
            <person name="Pan Y."/>
            <person name="Xia L."/>
            <person name="Li J."/>
            <person name="Zhao F."/>
            <person name="Cao W."/>
        </authorList>
    </citation>
    <scope>NUCLEOTIDE SEQUENCE</scope>
    <source>
        <strain evidence="2">Rsan-2018</strain>
        <tissue evidence="2">Larvae</tissue>
    </source>
</reference>
<dbReference type="AlphaFoldDB" id="A0A9D4Q4H4"/>
<organism evidence="2 3">
    <name type="scientific">Rhipicephalus sanguineus</name>
    <name type="common">Brown dog tick</name>
    <name type="synonym">Ixodes sanguineus</name>
    <dbReference type="NCBI Taxonomy" id="34632"/>
    <lineage>
        <taxon>Eukaryota</taxon>
        <taxon>Metazoa</taxon>
        <taxon>Ecdysozoa</taxon>
        <taxon>Arthropoda</taxon>
        <taxon>Chelicerata</taxon>
        <taxon>Arachnida</taxon>
        <taxon>Acari</taxon>
        <taxon>Parasitiformes</taxon>
        <taxon>Ixodida</taxon>
        <taxon>Ixodoidea</taxon>
        <taxon>Ixodidae</taxon>
        <taxon>Rhipicephalinae</taxon>
        <taxon>Rhipicephalus</taxon>
        <taxon>Rhipicephalus</taxon>
    </lineage>
</organism>
<evidence type="ECO:0000256" key="1">
    <source>
        <dbReference type="SAM" id="MobiDB-lite"/>
    </source>
</evidence>
<reference evidence="2" key="1">
    <citation type="journal article" date="2020" name="Cell">
        <title>Large-Scale Comparative Analyses of Tick Genomes Elucidate Their Genetic Diversity and Vector Capacities.</title>
        <authorList>
            <consortium name="Tick Genome and Microbiome Consortium (TIGMIC)"/>
            <person name="Jia N."/>
            <person name="Wang J."/>
            <person name="Shi W."/>
            <person name="Du L."/>
            <person name="Sun Y."/>
            <person name="Zhan W."/>
            <person name="Jiang J.F."/>
            <person name="Wang Q."/>
            <person name="Zhang B."/>
            <person name="Ji P."/>
            <person name="Bell-Sakyi L."/>
            <person name="Cui X.M."/>
            <person name="Yuan T.T."/>
            <person name="Jiang B.G."/>
            <person name="Yang W.F."/>
            <person name="Lam T.T."/>
            <person name="Chang Q.C."/>
            <person name="Ding S.J."/>
            <person name="Wang X.J."/>
            <person name="Zhu J.G."/>
            <person name="Ruan X.D."/>
            <person name="Zhao L."/>
            <person name="Wei J.T."/>
            <person name="Ye R.Z."/>
            <person name="Que T.C."/>
            <person name="Du C.H."/>
            <person name="Zhou Y.H."/>
            <person name="Cheng J.X."/>
            <person name="Dai P.F."/>
            <person name="Guo W.B."/>
            <person name="Han X.H."/>
            <person name="Huang E.J."/>
            <person name="Li L.F."/>
            <person name="Wei W."/>
            <person name="Gao Y.C."/>
            <person name="Liu J.Z."/>
            <person name="Shao H.Z."/>
            <person name="Wang X."/>
            <person name="Wang C.C."/>
            <person name="Yang T.C."/>
            <person name="Huo Q.B."/>
            <person name="Li W."/>
            <person name="Chen H.Y."/>
            <person name="Chen S.E."/>
            <person name="Zhou L.G."/>
            <person name="Ni X.B."/>
            <person name="Tian J.H."/>
            <person name="Sheng Y."/>
            <person name="Liu T."/>
            <person name="Pan Y.S."/>
            <person name="Xia L.Y."/>
            <person name="Li J."/>
            <person name="Zhao F."/>
            <person name="Cao W.C."/>
        </authorList>
    </citation>
    <scope>NUCLEOTIDE SEQUENCE</scope>
    <source>
        <strain evidence="2">Rsan-2018</strain>
    </source>
</reference>
<name>A0A9D4Q4H4_RHISA</name>
<keyword evidence="3" id="KW-1185">Reference proteome</keyword>
<dbReference type="Proteomes" id="UP000821837">
    <property type="component" value="Unassembled WGS sequence"/>
</dbReference>